<organism evidence="1 2">
    <name type="scientific">Lepeophtheirus salmonis</name>
    <name type="common">Salmon louse</name>
    <name type="synonym">Caligus salmonis</name>
    <dbReference type="NCBI Taxonomy" id="72036"/>
    <lineage>
        <taxon>Eukaryota</taxon>
        <taxon>Metazoa</taxon>
        <taxon>Ecdysozoa</taxon>
        <taxon>Arthropoda</taxon>
        <taxon>Crustacea</taxon>
        <taxon>Multicrustacea</taxon>
        <taxon>Hexanauplia</taxon>
        <taxon>Copepoda</taxon>
        <taxon>Siphonostomatoida</taxon>
        <taxon>Caligidae</taxon>
        <taxon>Lepeophtheirus</taxon>
    </lineage>
</organism>
<gene>
    <name evidence="1" type="ORF">LSAA_12084</name>
</gene>
<evidence type="ECO:0000313" key="1">
    <source>
        <dbReference type="EMBL" id="CAF2972696.1"/>
    </source>
</evidence>
<evidence type="ECO:0000313" key="2">
    <source>
        <dbReference type="Proteomes" id="UP000675881"/>
    </source>
</evidence>
<proteinExistence type="predicted"/>
<name>A0A7R8CZ04_LEPSM</name>
<dbReference type="EMBL" id="HG994585">
    <property type="protein sequence ID" value="CAF2972696.1"/>
    <property type="molecule type" value="Genomic_DNA"/>
</dbReference>
<dbReference type="AlphaFoldDB" id="A0A7R8CZ04"/>
<reference evidence="1" key="1">
    <citation type="submission" date="2021-02" db="EMBL/GenBank/DDBJ databases">
        <authorList>
            <person name="Bekaert M."/>
        </authorList>
    </citation>
    <scope>NUCLEOTIDE SEQUENCE</scope>
    <source>
        <strain evidence="1">IoA-00</strain>
    </source>
</reference>
<dbReference type="Proteomes" id="UP000675881">
    <property type="component" value="Chromosome 6"/>
</dbReference>
<accession>A0A7R8CZ04</accession>
<protein>
    <submittedName>
        <fullName evidence="1">(salmon louse) hypothetical protein</fullName>
    </submittedName>
</protein>
<sequence length="120" mass="14758">MWVSSKEFRFYDRWSYGTLYQRLRAVSDVHRTSRGKPTSTVRYKWRSQGPPMNKWQAYINQKNRTAMLRPVDRSATKQIFKINERRKIEQQRKENEIRMFEEQKFIIENTPSMTRMRTMT</sequence>
<keyword evidence="2" id="KW-1185">Reference proteome</keyword>